<evidence type="ECO:0000256" key="6">
    <source>
        <dbReference type="ARBA" id="ARBA00023040"/>
    </source>
</evidence>
<gene>
    <name evidence="12" type="ORF">MCHLO_00186</name>
</gene>
<dbReference type="PANTHER" id="PTHR28097:SF1">
    <property type="entry name" value="PHEROMONE A FACTOR RECEPTOR"/>
    <property type="match status" value="1"/>
</dbReference>
<keyword evidence="7 10" id="KW-0472">Membrane</keyword>
<evidence type="ECO:0000256" key="11">
    <source>
        <dbReference type="SAM" id="SignalP"/>
    </source>
</evidence>
<evidence type="ECO:0000256" key="9">
    <source>
        <dbReference type="ARBA" id="ARBA00023224"/>
    </source>
</evidence>
<dbReference type="InterPro" id="IPR001499">
    <property type="entry name" value="GPCR_STE3"/>
</dbReference>
<comment type="subcellular location">
    <subcellularLocation>
        <location evidence="1">Membrane</location>
        <topology evidence="1">Multi-pass membrane protein</topology>
    </subcellularLocation>
</comment>
<keyword evidence="5 10" id="KW-1133">Transmembrane helix</keyword>
<evidence type="ECO:0000313" key="13">
    <source>
        <dbReference type="Proteomes" id="UP000815677"/>
    </source>
</evidence>
<feature type="chain" id="PRO_5046066338" evidence="11">
    <location>
        <begin position="19"/>
        <end position="380"/>
    </location>
</feature>
<feature type="transmembrane region" description="Helical" evidence="10">
    <location>
        <begin position="111"/>
        <end position="132"/>
    </location>
</feature>
<dbReference type="Proteomes" id="UP000815677">
    <property type="component" value="Unassembled WGS sequence"/>
</dbReference>
<evidence type="ECO:0000256" key="2">
    <source>
        <dbReference type="ARBA" id="ARBA00011085"/>
    </source>
</evidence>
<dbReference type="EMBL" id="DF837992">
    <property type="protein sequence ID" value="GAT42473.1"/>
    <property type="molecule type" value="Genomic_DNA"/>
</dbReference>
<feature type="transmembrane region" description="Helical" evidence="10">
    <location>
        <begin position="152"/>
        <end position="181"/>
    </location>
</feature>
<evidence type="ECO:0000313" key="12">
    <source>
        <dbReference type="EMBL" id="GAT42473.1"/>
    </source>
</evidence>
<proteinExistence type="inferred from homology"/>
<feature type="transmembrane region" description="Helical" evidence="10">
    <location>
        <begin position="71"/>
        <end position="91"/>
    </location>
</feature>
<reference evidence="12" key="1">
    <citation type="submission" date="2014-09" db="EMBL/GenBank/DDBJ databases">
        <title>Genome sequence of the luminous mushroom Mycena chlorophos for searching fungal bioluminescence genes.</title>
        <authorList>
            <person name="Tanaka Y."/>
            <person name="Kasuga D."/>
            <person name="Oba Y."/>
            <person name="Hase S."/>
            <person name="Sato K."/>
            <person name="Oba Y."/>
            <person name="Sakakibara Y."/>
        </authorList>
    </citation>
    <scope>NUCLEOTIDE SEQUENCE</scope>
</reference>
<keyword evidence="6" id="KW-0297">G-protein coupled receptor</keyword>
<feature type="transmembrane region" description="Helical" evidence="10">
    <location>
        <begin position="219"/>
        <end position="243"/>
    </location>
</feature>
<keyword evidence="4 10" id="KW-0812">Transmembrane</keyword>
<evidence type="ECO:0000256" key="1">
    <source>
        <dbReference type="ARBA" id="ARBA00004141"/>
    </source>
</evidence>
<feature type="transmembrane region" description="Helical" evidence="10">
    <location>
        <begin position="286"/>
        <end position="306"/>
    </location>
</feature>
<evidence type="ECO:0000256" key="7">
    <source>
        <dbReference type="ARBA" id="ARBA00023136"/>
    </source>
</evidence>
<keyword evidence="8 12" id="KW-0675">Receptor</keyword>
<organism evidence="12 13">
    <name type="scientific">Mycena chlorophos</name>
    <name type="common">Agaric fungus</name>
    <name type="synonym">Agaricus chlorophos</name>
    <dbReference type="NCBI Taxonomy" id="658473"/>
    <lineage>
        <taxon>Eukaryota</taxon>
        <taxon>Fungi</taxon>
        <taxon>Dikarya</taxon>
        <taxon>Basidiomycota</taxon>
        <taxon>Agaricomycotina</taxon>
        <taxon>Agaricomycetes</taxon>
        <taxon>Agaricomycetidae</taxon>
        <taxon>Agaricales</taxon>
        <taxon>Marasmiineae</taxon>
        <taxon>Mycenaceae</taxon>
        <taxon>Mycena</taxon>
    </lineage>
</organism>
<evidence type="ECO:0000256" key="10">
    <source>
        <dbReference type="SAM" id="Phobius"/>
    </source>
</evidence>
<keyword evidence="13" id="KW-1185">Reference proteome</keyword>
<evidence type="ECO:0000256" key="4">
    <source>
        <dbReference type="ARBA" id="ARBA00022692"/>
    </source>
</evidence>
<keyword evidence="11" id="KW-0732">Signal</keyword>
<name>A0ABQ0KUD0_MYCCL</name>
<evidence type="ECO:0000256" key="8">
    <source>
        <dbReference type="ARBA" id="ARBA00023170"/>
    </source>
</evidence>
<dbReference type="CDD" id="cd14966">
    <property type="entry name" value="7tmD_STE3"/>
    <property type="match status" value="1"/>
</dbReference>
<protein>
    <submittedName>
        <fullName evidence="12">Fungal pheromone STE3G-protein-coupled receptor</fullName>
    </submittedName>
</protein>
<keyword evidence="9" id="KW-0807">Transducer</keyword>
<accession>A0ABQ0KUD0</accession>
<comment type="similarity">
    <text evidence="2">Belongs to the G-protein coupled receptor 4 family.</text>
</comment>
<dbReference type="PANTHER" id="PTHR28097">
    <property type="entry name" value="PHEROMONE A FACTOR RECEPTOR"/>
    <property type="match status" value="1"/>
</dbReference>
<dbReference type="PRINTS" id="PR00899">
    <property type="entry name" value="GPCRSTE3"/>
</dbReference>
<keyword evidence="3" id="KW-0589">Pheromone response</keyword>
<dbReference type="Pfam" id="PF02076">
    <property type="entry name" value="STE3"/>
    <property type="match status" value="1"/>
</dbReference>
<feature type="signal peptide" evidence="11">
    <location>
        <begin position="1"/>
        <end position="18"/>
    </location>
</feature>
<sequence length="380" mass="42619">MAFPLALIPFTALILVLSTLPHHWEMRPGSFATLSIIAWLAIHNLIDGIKAVLWAKTAESLGLAANIWCDIATKIMLGCSIGLPGCCLCIARRLYRITSGNDVGERKLNDWIIDIWLCWGMPFLVMALHIIVQSHRFDILEPFGCQPTIYFSWPALVIITLPVTICGCVSAIYSTGTFYALCKRHRSVRMRIAYHSTLSVGRKGNGVNLPRRAMHFATFIRLLIANLLVGTVTAGFIITSMFIDLDSNQGGEMLVWDNWADVHYGFGAIYSFDLAEYRGIELAELWLFWACWPIGSTIFFLIFGLGKDIRREWRERMQRLIAWFHRRSSSTQTKAGVASVEAGEQEQSTVQDSVFDPEWDEVIIIGPQSPAEMLGQASAV</sequence>
<evidence type="ECO:0000256" key="5">
    <source>
        <dbReference type="ARBA" id="ARBA00022989"/>
    </source>
</evidence>
<evidence type="ECO:0000256" key="3">
    <source>
        <dbReference type="ARBA" id="ARBA00022507"/>
    </source>
</evidence>